<comment type="pathway">
    <text evidence="2 6">Cofactor biosynthesis; molybdopterin biosynthesis.</text>
</comment>
<dbReference type="Gene3D" id="3.90.105.10">
    <property type="entry name" value="Molybdopterin biosynthesis moea protein, domain 2"/>
    <property type="match status" value="1"/>
</dbReference>
<dbReference type="OrthoDB" id="9804758at2"/>
<evidence type="ECO:0000256" key="5">
    <source>
        <dbReference type="ARBA" id="ARBA00047317"/>
    </source>
</evidence>
<keyword evidence="6" id="KW-0500">Molybdenum</keyword>
<dbReference type="PANTHER" id="PTHR10192">
    <property type="entry name" value="MOLYBDOPTERIN BIOSYNTHESIS PROTEIN"/>
    <property type="match status" value="1"/>
</dbReference>
<evidence type="ECO:0000256" key="1">
    <source>
        <dbReference type="ARBA" id="ARBA00002901"/>
    </source>
</evidence>
<comment type="similarity">
    <text evidence="3 6">Belongs to the MoeA family.</text>
</comment>
<keyword evidence="9" id="KW-1185">Reference proteome</keyword>
<proteinExistence type="inferred from homology"/>
<evidence type="ECO:0000256" key="4">
    <source>
        <dbReference type="ARBA" id="ARBA00023150"/>
    </source>
</evidence>
<dbReference type="Gene3D" id="3.40.980.10">
    <property type="entry name" value="MoaB/Mog-like domain"/>
    <property type="match status" value="1"/>
</dbReference>
<dbReference type="AlphaFoldDB" id="A0A5B9P489"/>
<dbReference type="Gene3D" id="2.40.340.10">
    <property type="entry name" value="MoeA, C-terminal, domain IV"/>
    <property type="match status" value="1"/>
</dbReference>
<dbReference type="FunFam" id="2.170.190.11:FF:000001">
    <property type="entry name" value="Molybdopterin molybdenumtransferase"/>
    <property type="match status" value="1"/>
</dbReference>
<dbReference type="InterPro" id="IPR008284">
    <property type="entry name" value="MoCF_biosynth_CS"/>
</dbReference>
<dbReference type="RefSeq" id="WP_075081772.1">
    <property type="nucleotide sequence ID" value="NZ_CP042912.1"/>
</dbReference>
<evidence type="ECO:0000259" key="7">
    <source>
        <dbReference type="SMART" id="SM00852"/>
    </source>
</evidence>
<dbReference type="InterPro" id="IPR038987">
    <property type="entry name" value="MoeA-like"/>
</dbReference>
<keyword evidence="6" id="KW-0460">Magnesium</keyword>
<feature type="domain" description="MoaB/Mog" evidence="7">
    <location>
        <begin position="178"/>
        <end position="320"/>
    </location>
</feature>
<dbReference type="GO" id="GO:0005829">
    <property type="term" value="C:cytosol"/>
    <property type="evidence" value="ECO:0007669"/>
    <property type="project" value="TreeGrafter"/>
</dbReference>
<keyword evidence="6 8" id="KW-0808">Transferase</keyword>
<dbReference type="GO" id="GO:0006777">
    <property type="term" value="P:Mo-molybdopterin cofactor biosynthetic process"/>
    <property type="evidence" value="ECO:0007669"/>
    <property type="project" value="UniProtKB-UniRule"/>
</dbReference>
<dbReference type="Pfam" id="PF00994">
    <property type="entry name" value="MoCF_biosynth"/>
    <property type="match status" value="1"/>
</dbReference>
<dbReference type="EC" id="2.10.1.1" evidence="6"/>
<dbReference type="STRING" id="980251.GCA_001642875_01867"/>
<dbReference type="Proteomes" id="UP000322214">
    <property type="component" value="Chromosome"/>
</dbReference>
<gene>
    <name evidence="8" type="primary">moeA</name>
    <name evidence="8" type="ORF">MFFC18_10730</name>
</gene>
<evidence type="ECO:0000256" key="6">
    <source>
        <dbReference type="RuleBase" id="RU365090"/>
    </source>
</evidence>
<dbReference type="SUPFAM" id="SSF63867">
    <property type="entry name" value="MoeA C-terminal domain-like"/>
    <property type="match status" value="1"/>
</dbReference>
<protein>
    <recommendedName>
        <fullName evidence="6">Molybdopterin molybdenumtransferase</fullName>
        <ecNumber evidence="6">2.10.1.1</ecNumber>
    </recommendedName>
</protein>
<dbReference type="PANTHER" id="PTHR10192:SF5">
    <property type="entry name" value="GEPHYRIN"/>
    <property type="match status" value="1"/>
</dbReference>
<comment type="catalytic activity">
    <reaction evidence="5">
        <text>adenylyl-molybdopterin + molybdate = Mo-molybdopterin + AMP + H(+)</text>
        <dbReference type="Rhea" id="RHEA:35047"/>
        <dbReference type="ChEBI" id="CHEBI:15378"/>
        <dbReference type="ChEBI" id="CHEBI:36264"/>
        <dbReference type="ChEBI" id="CHEBI:62727"/>
        <dbReference type="ChEBI" id="CHEBI:71302"/>
        <dbReference type="ChEBI" id="CHEBI:456215"/>
        <dbReference type="EC" id="2.10.1.1"/>
    </reaction>
</comment>
<dbReference type="InterPro" id="IPR005110">
    <property type="entry name" value="MoeA_linker/N"/>
</dbReference>
<keyword evidence="6" id="KW-0479">Metal-binding</keyword>
<dbReference type="InterPro" id="IPR036688">
    <property type="entry name" value="MoeA_C_domain_IV_sf"/>
</dbReference>
<dbReference type="SUPFAM" id="SSF63882">
    <property type="entry name" value="MoeA N-terminal region -like"/>
    <property type="match status" value="1"/>
</dbReference>
<dbReference type="InterPro" id="IPR036135">
    <property type="entry name" value="MoeA_linker/N_sf"/>
</dbReference>
<dbReference type="PROSITE" id="PS01079">
    <property type="entry name" value="MOCF_BIOSYNTHESIS_2"/>
    <property type="match status" value="1"/>
</dbReference>
<evidence type="ECO:0000256" key="2">
    <source>
        <dbReference type="ARBA" id="ARBA00005046"/>
    </source>
</evidence>
<dbReference type="Gene3D" id="2.170.190.11">
    <property type="entry name" value="Molybdopterin biosynthesis moea protein, domain 3"/>
    <property type="match status" value="1"/>
</dbReference>
<evidence type="ECO:0000256" key="3">
    <source>
        <dbReference type="ARBA" id="ARBA00010763"/>
    </source>
</evidence>
<dbReference type="GO" id="GO:0046872">
    <property type="term" value="F:metal ion binding"/>
    <property type="evidence" value="ECO:0007669"/>
    <property type="project" value="UniProtKB-UniRule"/>
</dbReference>
<dbReference type="GO" id="GO:0061599">
    <property type="term" value="F:molybdopterin molybdotransferase activity"/>
    <property type="evidence" value="ECO:0007669"/>
    <property type="project" value="UniProtKB-UniRule"/>
</dbReference>
<dbReference type="SMART" id="SM00852">
    <property type="entry name" value="MoCF_biosynth"/>
    <property type="match status" value="1"/>
</dbReference>
<dbReference type="SUPFAM" id="SSF53218">
    <property type="entry name" value="Molybdenum cofactor biosynthesis proteins"/>
    <property type="match status" value="1"/>
</dbReference>
<comment type="cofactor">
    <cofactor evidence="6">
        <name>Mg(2+)</name>
        <dbReference type="ChEBI" id="CHEBI:18420"/>
    </cofactor>
</comment>
<dbReference type="KEGG" id="mff:MFFC18_10730"/>
<dbReference type="InterPro" id="IPR036425">
    <property type="entry name" value="MoaB/Mog-like_dom_sf"/>
</dbReference>
<dbReference type="UniPathway" id="UPA00344"/>
<reference evidence="8 9" key="1">
    <citation type="submission" date="2019-08" db="EMBL/GenBank/DDBJ databases">
        <title>Deep-cultivation of Planctomycetes and their phenomic and genomic characterization uncovers novel biology.</title>
        <authorList>
            <person name="Wiegand S."/>
            <person name="Jogler M."/>
            <person name="Boedeker C."/>
            <person name="Pinto D."/>
            <person name="Vollmers J."/>
            <person name="Rivas-Marin E."/>
            <person name="Kohn T."/>
            <person name="Peeters S.H."/>
            <person name="Heuer A."/>
            <person name="Rast P."/>
            <person name="Oberbeckmann S."/>
            <person name="Bunk B."/>
            <person name="Jeske O."/>
            <person name="Meyerdierks A."/>
            <person name="Storesund J.E."/>
            <person name="Kallscheuer N."/>
            <person name="Luecker S."/>
            <person name="Lage O.M."/>
            <person name="Pohl T."/>
            <person name="Merkel B.J."/>
            <person name="Hornburger P."/>
            <person name="Mueller R.-W."/>
            <person name="Bruemmer F."/>
            <person name="Labrenz M."/>
            <person name="Spormann A.M."/>
            <person name="Op den Camp H."/>
            <person name="Overmann J."/>
            <person name="Amann R."/>
            <person name="Jetten M.S.M."/>
            <person name="Mascher T."/>
            <person name="Medema M.H."/>
            <person name="Devos D.P."/>
            <person name="Kaster A.-K."/>
            <person name="Ovreas L."/>
            <person name="Rohde M."/>
            <person name="Galperin M.Y."/>
            <person name="Jogler C."/>
        </authorList>
    </citation>
    <scope>NUCLEOTIDE SEQUENCE [LARGE SCALE GENOMIC DNA]</scope>
    <source>
        <strain evidence="8 9">FC18</strain>
    </source>
</reference>
<comment type="function">
    <text evidence="1 6">Catalyzes the insertion of molybdate into adenylated molybdopterin with the concomitant release of AMP.</text>
</comment>
<evidence type="ECO:0000313" key="9">
    <source>
        <dbReference type="Proteomes" id="UP000322214"/>
    </source>
</evidence>
<dbReference type="InterPro" id="IPR001453">
    <property type="entry name" value="MoaB/Mog_dom"/>
</dbReference>
<accession>A0A5B9P489</accession>
<dbReference type="EMBL" id="CP042912">
    <property type="protein sequence ID" value="QEG21218.1"/>
    <property type="molecule type" value="Genomic_DNA"/>
</dbReference>
<name>A0A5B9P489_9BACT</name>
<dbReference type="Pfam" id="PF03453">
    <property type="entry name" value="MoeA_N"/>
    <property type="match status" value="1"/>
</dbReference>
<dbReference type="CDD" id="cd00887">
    <property type="entry name" value="MoeA"/>
    <property type="match status" value="1"/>
</dbReference>
<sequence>MVSVEEALRLISQNVSALSIETVALEKAVGRVLAAEILADRDSPPWRKSMMDGFAVRSSDINSGTKNLTIVETVMAGGAPKKVVESGQATRIMTGAPVPEGADAIVMIEHCQFEEGSDRVVIEAESVATGKHLMEAAANFARRERIFAAGRKVRAVDVGLLAEVGAVELSVFKQPTVAVLPTGDELVSPDETPRGPQIRNSNGPMLIAMLGEMDIAATDLGIGHDNREAMQSKLKQGLEHDLLLLSGGVSAGTLDLVPSLLKELGVKEVFHKVKVKPGKPIFFGVHDRKNGSRGYVFGLPGNPVSSLVGFRLFVTVALSILTGKSNAIETSPQLAKISCDHETRGDRPTWWPARRLPSPDSHMIVQPLVWNGSSDLLALGKAEGLIEFPAQGKIHKAGSEFPFWEL</sequence>
<evidence type="ECO:0000313" key="8">
    <source>
        <dbReference type="EMBL" id="QEG21218.1"/>
    </source>
</evidence>
<organism evidence="8 9">
    <name type="scientific">Mariniblastus fucicola</name>
    <dbReference type="NCBI Taxonomy" id="980251"/>
    <lineage>
        <taxon>Bacteria</taxon>
        <taxon>Pseudomonadati</taxon>
        <taxon>Planctomycetota</taxon>
        <taxon>Planctomycetia</taxon>
        <taxon>Pirellulales</taxon>
        <taxon>Pirellulaceae</taxon>
        <taxon>Mariniblastus</taxon>
    </lineage>
</organism>
<keyword evidence="4 6" id="KW-0501">Molybdenum cofactor biosynthesis</keyword>